<dbReference type="SMART" id="SM01030">
    <property type="entry name" value="BHD_1"/>
    <property type="match status" value="1"/>
</dbReference>
<dbReference type="GO" id="GO:0003697">
    <property type="term" value="F:single-stranded DNA binding"/>
    <property type="evidence" value="ECO:0007669"/>
    <property type="project" value="TreeGrafter"/>
</dbReference>
<evidence type="ECO:0000259" key="10">
    <source>
        <dbReference type="SMART" id="SM01032"/>
    </source>
</evidence>
<dbReference type="GO" id="GO:0005737">
    <property type="term" value="C:cytoplasm"/>
    <property type="evidence" value="ECO:0007669"/>
    <property type="project" value="TreeGrafter"/>
</dbReference>
<dbReference type="Pfam" id="PF10404">
    <property type="entry name" value="BHD_2"/>
    <property type="match status" value="1"/>
</dbReference>
<keyword evidence="3" id="KW-0227">DNA damage</keyword>
<evidence type="ECO:0000313" key="12">
    <source>
        <dbReference type="Proteomes" id="UP000554482"/>
    </source>
</evidence>
<gene>
    <name evidence="11" type="ORF">FRX31_029123</name>
</gene>
<dbReference type="Pfam" id="PF10403">
    <property type="entry name" value="BHD_1"/>
    <property type="match status" value="1"/>
</dbReference>
<feature type="domain" description="Rad4 beta-hairpin" evidence="8">
    <location>
        <begin position="567"/>
        <end position="618"/>
    </location>
</feature>
<dbReference type="Gene3D" id="2.20.20.110">
    <property type="entry name" value="Rad4, beta-hairpin domain BHD1"/>
    <property type="match status" value="1"/>
</dbReference>
<dbReference type="InterPro" id="IPR018325">
    <property type="entry name" value="Rad4/PNGase_transGLS-fold"/>
</dbReference>
<dbReference type="InterPro" id="IPR042488">
    <property type="entry name" value="Rad4_BHD3_sf"/>
</dbReference>
<feature type="domain" description="Rad4 beta-hairpin" evidence="9">
    <location>
        <begin position="620"/>
        <end position="683"/>
    </location>
</feature>
<accession>A0A7J6V940</accession>
<dbReference type="GO" id="GO:0003684">
    <property type="term" value="F:damaged DNA binding"/>
    <property type="evidence" value="ECO:0007669"/>
    <property type="project" value="InterPro"/>
</dbReference>
<dbReference type="InterPro" id="IPR018328">
    <property type="entry name" value="Rad4_beta-hairpin_dom3"/>
</dbReference>
<keyword evidence="4" id="KW-0234">DNA repair</keyword>
<keyword evidence="5" id="KW-0539">Nucleus</keyword>
<comment type="caution">
    <text evidence="11">The sequence shown here is derived from an EMBL/GenBank/DDBJ whole genome shotgun (WGS) entry which is preliminary data.</text>
</comment>
<dbReference type="AlphaFoldDB" id="A0A7J6V940"/>
<evidence type="ECO:0000256" key="1">
    <source>
        <dbReference type="ARBA" id="ARBA00004123"/>
    </source>
</evidence>
<comment type="similarity">
    <text evidence="2">Belongs to the XPC family.</text>
</comment>
<feature type="region of interest" description="Disordered" evidence="7">
    <location>
        <begin position="804"/>
        <end position="837"/>
    </location>
</feature>
<evidence type="ECO:0000259" key="8">
    <source>
        <dbReference type="SMART" id="SM01030"/>
    </source>
</evidence>
<organism evidence="11 12">
    <name type="scientific">Thalictrum thalictroides</name>
    <name type="common">Rue-anemone</name>
    <name type="synonym">Anemone thalictroides</name>
    <dbReference type="NCBI Taxonomy" id="46969"/>
    <lineage>
        <taxon>Eukaryota</taxon>
        <taxon>Viridiplantae</taxon>
        <taxon>Streptophyta</taxon>
        <taxon>Embryophyta</taxon>
        <taxon>Tracheophyta</taxon>
        <taxon>Spermatophyta</taxon>
        <taxon>Magnoliopsida</taxon>
        <taxon>Ranunculales</taxon>
        <taxon>Ranunculaceae</taxon>
        <taxon>Thalictroideae</taxon>
        <taxon>Thalictrum</taxon>
    </lineage>
</organism>
<evidence type="ECO:0000313" key="11">
    <source>
        <dbReference type="EMBL" id="KAF5181297.1"/>
    </source>
</evidence>
<keyword evidence="6" id="KW-0175">Coiled coil</keyword>
<dbReference type="SUPFAM" id="SSF54001">
    <property type="entry name" value="Cysteine proteinases"/>
    <property type="match status" value="1"/>
</dbReference>
<evidence type="ECO:0000256" key="2">
    <source>
        <dbReference type="ARBA" id="ARBA00009525"/>
    </source>
</evidence>
<dbReference type="Gene3D" id="3.30.70.2460">
    <property type="entry name" value="Rad4, beta-hairpin domain BHD3"/>
    <property type="match status" value="1"/>
</dbReference>
<dbReference type="OrthoDB" id="300780at2759"/>
<dbReference type="InterPro" id="IPR004583">
    <property type="entry name" value="DNA_repair_Rad4"/>
</dbReference>
<dbReference type="InterPro" id="IPR018327">
    <property type="entry name" value="BHD_2"/>
</dbReference>
<dbReference type="Proteomes" id="UP000554482">
    <property type="component" value="Unassembled WGS sequence"/>
</dbReference>
<comment type="subcellular location">
    <subcellularLocation>
        <location evidence="1">Nucleus</location>
    </subcellularLocation>
</comment>
<feature type="domain" description="Rad4 beta-hairpin" evidence="10">
    <location>
        <begin position="690"/>
        <end position="764"/>
    </location>
</feature>
<dbReference type="InterPro" id="IPR038765">
    <property type="entry name" value="Papain-like_cys_pep_sf"/>
</dbReference>
<name>A0A7J6V940_THATH</name>
<evidence type="ECO:0000256" key="6">
    <source>
        <dbReference type="SAM" id="Coils"/>
    </source>
</evidence>
<feature type="compositionally biased region" description="Polar residues" evidence="7">
    <location>
        <begin position="63"/>
        <end position="85"/>
    </location>
</feature>
<evidence type="ECO:0000256" key="5">
    <source>
        <dbReference type="ARBA" id="ARBA00023242"/>
    </source>
</evidence>
<evidence type="ECO:0000256" key="4">
    <source>
        <dbReference type="ARBA" id="ARBA00023204"/>
    </source>
</evidence>
<evidence type="ECO:0000259" key="9">
    <source>
        <dbReference type="SMART" id="SM01031"/>
    </source>
</evidence>
<feature type="compositionally biased region" description="Basic and acidic residues" evidence="7">
    <location>
        <begin position="1"/>
        <end position="11"/>
    </location>
</feature>
<keyword evidence="12" id="KW-1185">Reference proteome</keyword>
<dbReference type="SMART" id="SM01032">
    <property type="entry name" value="BHD_3"/>
    <property type="match status" value="1"/>
</dbReference>
<evidence type="ECO:0000256" key="7">
    <source>
        <dbReference type="SAM" id="MobiDB-lite"/>
    </source>
</evidence>
<feature type="region of interest" description="Disordered" evidence="7">
    <location>
        <begin position="1"/>
        <end position="91"/>
    </location>
</feature>
<dbReference type="InterPro" id="IPR018326">
    <property type="entry name" value="Rad4_beta-hairpin_dom1"/>
</dbReference>
<dbReference type="SMART" id="SM01031">
    <property type="entry name" value="BHD_2"/>
    <property type="match status" value="1"/>
</dbReference>
<dbReference type="InterPro" id="IPR036985">
    <property type="entry name" value="Transglutaminase-like_sf"/>
</dbReference>
<feature type="compositionally biased region" description="Polar residues" evidence="7">
    <location>
        <begin position="806"/>
        <end position="831"/>
    </location>
</feature>
<dbReference type="FunFam" id="3.30.70.2460:FF:000001">
    <property type="entry name" value="DNA repair protein Rad4 family"/>
    <property type="match status" value="1"/>
</dbReference>
<dbReference type="PANTHER" id="PTHR12135:SF0">
    <property type="entry name" value="DNA REPAIR PROTEIN COMPLEMENTING XP-C CELLS"/>
    <property type="match status" value="1"/>
</dbReference>
<proteinExistence type="inferred from homology"/>
<dbReference type="PANTHER" id="PTHR12135">
    <property type="entry name" value="DNA REPAIR PROTEIN XP-C / RAD4"/>
    <property type="match status" value="1"/>
</dbReference>
<reference evidence="11 12" key="1">
    <citation type="submission" date="2020-06" db="EMBL/GenBank/DDBJ databases">
        <title>Transcriptomic and genomic resources for Thalictrum thalictroides and T. hernandezii: Facilitating candidate gene discovery in an emerging model plant lineage.</title>
        <authorList>
            <person name="Arias T."/>
            <person name="Riano-Pachon D.M."/>
            <person name="Di Stilio V.S."/>
        </authorList>
    </citation>
    <scope>NUCLEOTIDE SEQUENCE [LARGE SCALE GENOMIC DNA]</scope>
    <source>
        <strain evidence="12">cv. WT478/WT964</strain>
        <tissue evidence="11">Leaves</tissue>
    </source>
</reference>
<dbReference type="Pfam" id="PF10405">
    <property type="entry name" value="BHD_3"/>
    <property type="match status" value="1"/>
</dbReference>
<dbReference type="GO" id="GO:0000111">
    <property type="term" value="C:nucleotide-excision repair factor 2 complex"/>
    <property type="evidence" value="ECO:0007669"/>
    <property type="project" value="TreeGrafter"/>
</dbReference>
<evidence type="ECO:0000256" key="3">
    <source>
        <dbReference type="ARBA" id="ARBA00022763"/>
    </source>
</evidence>
<dbReference type="Gene3D" id="3.90.260.10">
    <property type="entry name" value="Transglutaminase-like"/>
    <property type="match status" value="1"/>
</dbReference>
<dbReference type="GO" id="GO:0006289">
    <property type="term" value="P:nucleotide-excision repair"/>
    <property type="evidence" value="ECO:0007669"/>
    <property type="project" value="InterPro"/>
</dbReference>
<sequence length="884" mass="98734">MRTRNKQHEDPTTPPRSLSDRSKDGVGKLLSRISSRRSTGKKKEDNHLPWPDHAITSEEGSEEQYSQNTDVRPSSNADTPGTSFPQEKGIENSVSCVLPGKTEDTCEMEWEDGFIPMPYSGDNCQKGVVVEFYDSPSSSKKKTIRRASPEDKELAELVHKVHLLCLVARGRLVDRACNDPLIQAALLSLLPSYFLKIADVPNVTADVVAPLIRWFHENFRVECSDLSERSFESRLTFALESRRGTAEEVAALSVALFRALNLTARFVSILDVAPLKPAIDTSESPSQDAKWADSGIFDSSTLMVTKSRQVSVSPVCSPSQKLGFKDKISYSKGTMLDTPASTHIEHSEACQTKAEGSKRKGDLEFDLQLEMAVFATAAGSHKSKLISESKDLPSPSSYVSSYSNKLKRIKNEDASVNSHGISTAVGSKKVGASLYWAEVFCSGENSTGKWVHVDAVNLIIGGEDKVDAATSACKRTLRYVVAFAGNGAKDVTRRYCTKWYTIASKRIKSQWWDAVLAPLKELESRATGGVVPMDVQPGTVPNEQEMVKASRDSQSSLEDMELQIRALTEPLPTNQQAYRNHHLYAIERWLNKYEILYPKGPTLGYCSGHAVYPRTCVQILQTKQRWLREGLQIKANESPAKVLKHFSKHSKAQTSEPDVCKEADDEGTFSLYGKWQTEPLDLPHARNGIVPKNERGQVDVWSEKCLPHGTVHLRLPRVVPVAKRLEIDFARAMVGFEFRNGRSVPIFEGIVICSEFKDAIIEAYTEEEEKREAEEKKHNEAQATLRWYQLISSMITRQRLNDTYGDASTSEVPSQPLNRNESGGKPESSSYGEGRRKFVSRPDLRALTEDHEHIFPVEDQSFDEESSVRTKRCPCGFLVQVEEF</sequence>
<feature type="coiled-coil region" evidence="6">
    <location>
        <begin position="757"/>
        <end position="784"/>
    </location>
</feature>
<dbReference type="EMBL" id="JABWDY010036329">
    <property type="protein sequence ID" value="KAF5181297.1"/>
    <property type="molecule type" value="Genomic_DNA"/>
</dbReference>
<dbReference type="GO" id="GO:0071942">
    <property type="term" value="C:XPC complex"/>
    <property type="evidence" value="ECO:0007669"/>
    <property type="project" value="TreeGrafter"/>
</dbReference>
<protein>
    <submittedName>
        <fullName evidence="11">Dna repair protein rad4</fullName>
    </submittedName>
</protein>
<dbReference type="Pfam" id="PF03835">
    <property type="entry name" value="Rad4"/>
    <property type="match status" value="1"/>
</dbReference>
<dbReference type="GO" id="GO:0006298">
    <property type="term" value="P:mismatch repair"/>
    <property type="evidence" value="ECO:0007669"/>
    <property type="project" value="TreeGrafter"/>
</dbReference>